<dbReference type="EC" id="2.7.13.3" evidence="2"/>
<dbReference type="InterPro" id="IPR036097">
    <property type="entry name" value="HisK_dim/P_sf"/>
</dbReference>
<dbReference type="InterPro" id="IPR004358">
    <property type="entry name" value="Sig_transdc_His_kin-like_C"/>
</dbReference>
<evidence type="ECO:0000256" key="4">
    <source>
        <dbReference type="ARBA" id="ARBA00022679"/>
    </source>
</evidence>
<comment type="catalytic activity">
    <reaction evidence="1">
        <text>ATP + protein L-histidine = ADP + protein N-phospho-L-histidine.</text>
        <dbReference type="EC" id="2.7.13.3"/>
    </reaction>
</comment>
<evidence type="ECO:0000256" key="2">
    <source>
        <dbReference type="ARBA" id="ARBA00012438"/>
    </source>
</evidence>
<evidence type="ECO:0000313" key="11">
    <source>
        <dbReference type="EMBL" id="MFK2932216.1"/>
    </source>
</evidence>
<dbReference type="SUPFAM" id="SSF47384">
    <property type="entry name" value="Homodimeric domain of signal transducing histidine kinase"/>
    <property type="match status" value="1"/>
</dbReference>
<evidence type="ECO:0000256" key="6">
    <source>
        <dbReference type="ARBA" id="ARBA00022777"/>
    </source>
</evidence>
<dbReference type="RefSeq" id="WP_404541581.1">
    <property type="nucleotide sequence ID" value="NZ_JADIKL010000010.1"/>
</dbReference>
<keyword evidence="9" id="KW-1133">Transmembrane helix</keyword>
<evidence type="ECO:0000256" key="3">
    <source>
        <dbReference type="ARBA" id="ARBA00022553"/>
    </source>
</evidence>
<dbReference type="PRINTS" id="PR00344">
    <property type="entry name" value="BCTRLSENSOR"/>
</dbReference>
<proteinExistence type="predicted"/>
<evidence type="ECO:0000256" key="9">
    <source>
        <dbReference type="SAM" id="Phobius"/>
    </source>
</evidence>
<evidence type="ECO:0000313" key="12">
    <source>
        <dbReference type="Proteomes" id="UP001620397"/>
    </source>
</evidence>
<dbReference type="SMART" id="SM00387">
    <property type="entry name" value="HATPase_c"/>
    <property type="match status" value="1"/>
</dbReference>
<dbReference type="Gene3D" id="3.30.565.10">
    <property type="entry name" value="Histidine kinase-like ATPase, C-terminal domain"/>
    <property type="match status" value="1"/>
</dbReference>
<gene>
    <name evidence="11" type="ORF">ISP14_15640</name>
</gene>
<keyword evidence="12" id="KW-1185">Reference proteome</keyword>
<dbReference type="InterPro" id="IPR050351">
    <property type="entry name" value="BphY/WalK/GraS-like"/>
</dbReference>
<sequence>MQPMAKRPYNAVYQRLYLKLTLSWALAWIVGVASLGVLAIHTNHRLGQAALEDMLRLRAMAVYGLTWFDAQGRFHDELLRKEPGILTGGVDIYVISQPPSDQVLLRPKRAIFNFSSPAELANANVDGEDGVIHEGRDNSGAAFLFLTTPTYDDADRVVATILVLGDPRATEAAQAVFTRNLLLAMTGLALLGLVVGNLLARQALRPVAETMDMRERFIAAAAHELRAPVANLLAICDSTTYGDTSLEDGFVQVRHVAKASAAMTDKLLLLAQLESSATGITKEKVRLDLLVEAALPEEHAIVTDLEASVVVADKRLLQIAARNLIENALTHGSPHDDTGASVRITVRQGTITIEDGGTGFSADQWATVREPFQKSPGSPGYGLGLAIVQHIAELHGGQLTLENLVPHGAKARLRIG</sequence>
<dbReference type="CDD" id="cd00082">
    <property type="entry name" value="HisKA"/>
    <property type="match status" value="1"/>
</dbReference>
<dbReference type="EMBL" id="JADIKL010000010">
    <property type="protein sequence ID" value="MFK2932216.1"/>
    <property type="molecule type" value="Genomic_DNA"/>
</dbReference>
<feature type="transmembrane region" description="Helical" evidence="9">
    <location>
        <begin position="20"/>
        <end position="40"/>
    </location>
</feature>
<keyword evidence="3" id="KW-0597">Phosphoprotein</keyword>
<dbReference type="CDD" id="cd00075">
    <property type="entry name" value="HATPase"/>
    <property type="match status" value="1"/>
</dbReference>
<evidence type="ECO:0000256" key="8">
    <source>
        <dbReference type="ARBA" id="ARBA00023012"/>
    </source>
</evidence>
<keyword evidence="8" id="KW-0902">Two-component regulatory system</keyword>
<comment type="caution">
    <text evidence="11">The sequence shown here is derived from an EMBL/GenBank/DDBJ whole genome shotgun (WGS) entry which is preliminary data.</text>
</comment>
<accession>A0ABW8KJA8</accession>
<dbReference type="PROSITE" id="PS50109">
    <property type="entry name" value="HIS_KIN"/>
    <property type="match status" value="1"/>
</dbReference>
<dbReference type="Pfam" id="PF02518">
    <property type="entry name" value="HATPase_c"/>
    <property type="match status" value="1"/>
</dbReference>
<evidence type="ECO:0000256" key="1">
    <source>
        <dbReference type="ARBA" id="ARBA00000085"/>
    </source>
</evidence>
<dbReference type="PANTHER" id="PTHR42878:SF7">
    <property type="entry name" value="SENSOR HISTIDINE KINASE GLRK"/>
    <property type="match status" value="1"/>
</dbReference>
<dbReference type="InterPro" id="IPR003594">
    <property type="entry name" value="HATPase_dom"/>
</dbReference>
<dbReference type="InterPro" id="IPR003661">
    <property type="entry name" value="HisK_dim/P_dom"/>
</dbReference>
<dbReference type="InterPro" id="IPR005467">
    <property type="entry name" value="His_kinase_dom"/>
</dbReference>
<keyword evidence="7" id="KW-0067">ATP-binding</keyword>
<dbReference type="SUPFAM" id="SSF55874">
    <property type="entry name" value="ATPase domain of HSP90 chaperone/DNA topoisomerase II/histidine kinase"/>
    <property type="match status" value="1"/>
</dbReference>
<reference evidence="11 12" key="1">
    <citation type="submission" date="2020-10" db="EMBL/GenBank/DDBJ databases">
        <title>Phylogeny of dyella-like bacteria.</title>
        <authorList>
            <person name="Fu J."/>
        </authorList>
    </citation>
    <scope>NUCLEOTIDE SEQUENCE [LARGE SCALE GENOMIC DNA]</scope>
    <source>
        <strain evidence="11 12">DKC-1</strain>
    </source>
</reference>
<protein>
    <recommendedName>
        <fullName evidence="2">histidine kinase</fullName>
        <ecNumber evidence="2">2.7.13.3</ecNumber>
    </recommendedName>
</protein>
<dbReference type="InterPro" id="IPR036890">
    <property type="entry name" value="HATPase_C_sf"/>
</dbReference>
<keyword evidence="9" id="KW-0812">Transmembrane</keyword>
<dbReference type="Gene3D" id="1.10.287.130">
    <property type="match status" value="1"/>
</dbReference>
<organism evidence="11 12">
    <name type="scientific">Dyella agri</name>
    <dbReference type="NCBI Taxonomy" id="1926869"/>
    <lineage>
        <taxon>Bacteria</taxon>
        <taxon>Pseudomonadati</taxon>
        <taxon>Pseudomonadota</taxon>
        <taxon>Gammaproteobacteria</taxon>
        <taxon>Lysobacterales</taxon>
        <taxon>Rhodanobacteraceae</taxon>
        <taxon>Dyella</taxon>
    </lineage>
</organism>
<keyword evidence="5" id="KW-0547">Nucleotide-binding</keyword>
<keyword evidence="4" id="KW-0808">Transferase</keyword>
<dbReference type="Proteomes" id="UP001620397">
    <property type="component" value="Unassembled WGS sequence"/>
</dbReference>
<dbReference type="PANTHER" id="PTHR42878">
    <property type="entry name" value="TWO-COMPONENT HISTIDINE KINASE"/>
    <property type="match status" value="1"/>
</dbReference>
<feature type="domain" description="Histidine kinase" evidence="10">
    <location>
        <begin position="220"/>
        <end position="416"/>
    </location>
</feature>
<evidence type="ECO:0000256" key="7">
    <source>
        <dbReference type="ARBA" id="ARBA00022840"/>
    </source>
</evidence>
<keyword evidence="6 11" id="KW-0418">Kinase</keyword>
<evidence type="ECO:0000259" key="10">
    <source>
        <dbReference type="PROSITE" id="PS50109"/>
    </source>
</evidence>
<name>A0ABW8KJA8_9GAMM</name>
<keyword evidence="9" id="KW-0472">Membrane</keyword>
<evidence type="ECO:0000256" key="5">
    <source>
        <dbReference type="ARBA" id="ARBA00022741"/>
    </source>
</evidence>
<dbReference type="GO" id="GO:0016301">
    <property type="term" value="F:kinase activity"/>
    <property type="evidence" value="ECO:0007669"/>
    <property type="project" value="UniProtKB-KW"/>
</dbReference>